<protein>
    <submittedName>
        <fullName evidence="2">Uncharacterized protein</fullName>
    </submittedName>
</protein>
<feature type="region of interest" description="Disordered" evidence="1">
    <location>
        <begin position="27"/>
        <end position="59"/>
    </location>
</feature>
<gene>
    <name evidence="2" type="ORF">GFD22_07120</name>
</gene>
<evidence type="ECO:0000313" key="2">
    <source>
        <dbReference type="EMBL" id="NEG78739.1"/>
    </source>
</evidence>
<dbReference type="AlphaFoldDB" id="A0A7K3TJ56"/>
<evidence type="ECO:0000256" key="1">
    <source>
        <dbReference type="SAM" id="MobiDB-lite"/>
    </source>
</evidence>
<dbReference type="Proteomes" id="UP000469763">
    <property type="component" value="Unassembled WGS sequence"/>
</dbReference>
<accession>A0A7K3TJ56</accession>
<comment type="caution">
    <text evidence="2">The sequence shown here is derived from an EMBL/GenBank/DDBJ whole genome shotgun (WGS) entry which is preliminary data.</text>
</comment>
<evidence type="ECO:0000313" key="3">
    <source>
        <dbReference type="Proteomes" id="UP000469763"/>
    </source>
</evidence>
<dbReference type="OrthoDB" id="3579809at2"/>
<proteinExistence type="predicted"/>
<feature type="compositionally biased region" description="Basic and acidic residues" evidence="1">
    <location>
        <begin position="38"/>
        <end position="50"/>
    </location>
</feature>
<name>A0A7K3TJ56_9BIFI</name>
<dbReference type="RefSeq" id="WP_152350518.1">
    <property type="nucleotide sequence ID" value="NZ_WBSN01000010.1"/>
</dbReference>
<organism evidence="2 3">
    <name type="scientific">Bifidobacterium avesanii</name>
    <dbReference type="NCBI Taxonomy" id="1798157"/>
    <lineage>
        <taxon>Bacteria</taxon>
        <taxon>Bacillati</taxon>
        <taxon>Actinomycetota</taxon>
        <taxon>Actinomycetes</taxon>
        <taxon>Bifidobacteriales</taxon>
        <taxon>Bifidobacteriaceae</taxon>
        <taxon>Bifidobacterium</taxon>
    </lineage>
</organism>
<sequence>MKFGDLPKSEREALTAYGYDIAAEMETLNEPAPGDPTLDPRYDPSRELRRLNYRTAKKR</sequence>
<dbReference type="EMBL" id="WHZY01000010">
    <property type="protein sequence ID" value="NEG78739.1"/>
    <property type="molecule type" value="Genomic_DNA"/>
</dbReference>
<reference evidence="2 3" key="1">
    <citation type="submission" date="2019-10" db="EMBL/GenBank/DDBJ databases">
        <title>Bifidobacterium from non-human primates.</title>
        <authorList>
            <person name="Modesto M."/>
        </authorList>
    </citation>
    <scope>NUCLEOTIDE SEQUENCE [LARGE SCALE GENOMIC DNA]</scope>
    <source>
        <strain evidence="2 3">TREC</strain>
    </source>
</reference>
<keyword evidence="3" id="KW-1185">Reference proteome</keyword>